<evidence type="ECO:0000259" key="6">
    <source>
        <dbReference type="Pfam" id="PF04116"/>
    </source>
</evidence>
<sequence length="380" mass="44177">MKDQIKRMRVGEGRISGAISIFLGTLSLVGILCFKFPEQLTTKEFREVYTAEMVENLMLGGIIATFLFALVSILLNKNKQNAIIGICLGVLTIVFGGITVKGRAVEEISWSIGLDWLILDLLIMVVLFVPIELFFPKNKLQSKFHEEWKTDLIYFGISHLAIQLFGVITKKPAVAFFGWMNLEEVHVWISELPFLVELFLALFITDLFQYWAHRFFHSHHYLWRFHSIHHSTQNMDWLAGSRTHFMDIFFTRSVSYMPLYILGFSTLTFNVYILFIAIHAVLIHANTRINFGFLKYIITTPQYHHWHHCEEPEHYGNNFAVVFPFIDKIFGTYYLPGKEWPKGTGLVDASFPKGFVKQLFFPFTKNPFKNDLLPEEKSKR</sequence>
<keyword evidence="2 5" id="KW-0812">Transmembrane</keyword>
<dbReference type="RefSeq" id="WP_091411408.1">
    <property type="nucleotide sequence ID" value="NZ_FOAB01000007.1"/>
</dbReference>
<proteinExistence type="predicted"/>
<keyword evidence="8" id="KW-1185">Reference proteome</keyword>
<dbReference type="GO" id="GO:0016491">
    <property type="term" value="F:oxidoreductase activity"/>
    <property type="evidence" value="ECO:0007669"/>
    <property type="project" value="InterPro"/>
</dbReference>
<comment type="subcellular location">
    <subcellularLocation>
        <location evidence="1">Membrane</location>
    </subcellularLocation>
</comment>
<dbReference type="GO" id="GO:0008610">
    <property type="term" value="P:lipid biosynthetic process"/>
    <property type="evidence" value="ECO:0007669"/>
    <property type="project" value="InterPro"/>
</dbReference>
<dbReference type="OrthoDB" id="9770329at2"/>
<evidence type="ECO:0000313" key="8">
    <source>
        <dbReference type="Proteomes" id="UP000198521"/>
    </source>
</evidence>
<feature type="transmembrane region" description="Helical" evidence="5">
    <location>
        <begin position="82"/>
        <end position="100"/>
    </location>
</feature>
<feature type="domain" description="Fatty acid hydroxylase" evidence="6">
    <location>
        <begin position="199"/>
        <end position="332"/>
    </location>
</feature>
<keyword evidence="4 5" id="KW-0472">Membrane</keyword>
<feature type="transmembrane region" description="Helical" evidence="5">
    <location>
        <begin position="259"/>
        <end position="282"/>
    </location>
</feature>
<dbReference type="STRING" id="1038014.SAMN04487910_3843"/>
<keyword evidence="3 5" id="KW-1133">Transmembrane helix</keyword>
<dbReference type="PANTHER" id="PTHR11863">
    <property type="entry name" value="STEROL DESATURASE"/>
    <property type="match status" value="1"/>
</dbReference>
<feature type="transmembrane region" description="Helical" evidence="5">
    <location>
        <begin position="15"/>
        <end position="37"/>
    </location>
</feature>
<accession>A0A1H7URZ9</accession>
<dbReference type="Pfam" id="PF04116">
    <property type="entry name" value="FA_hydroxylase"/>
    <property type="match status" value="1"/>
</dbReference>
<dbReference type="GO" id="GO:0005506">
    <property type="term" value="F:iron ion binding"/>
    <property type="evidence" value="ECO:0007669"/>
    <property type="project" value="InterPro"/>
</dbReference>
<name>A0A1H7URZ9_AQUAM</name>
<evidence type="ECO:0000256" key="1">
    <source>
        <dbReference type="ARBA" id="ARBA00004370"/>
    </source>
</evidence>
<evidence type="ECO:0000256" key="5">
    <source>
        <dbReference type="SAM" id="Phobius"/>
    </source>
</evidence>
<organism evidence="7 8">
    <name type="scientific">Aquimarina amphilecti</name>
    <dbReference type="NCBI Taxonomy" id="1038014"/>
    <lineage>
        <taxon>Bacteria</taxon>
        <taxon>Pseudomonadati</taxon>
        <taxon>Bacteroidota</taxon>
        <taxon>Flavobacteriia</taxon>
        <taxon>Flavobacteriales</taxon>
        <taxon>Flavobacteriaceae</taxon>
        <taxon>Aquimarina</taxon>
    </lineage>
</organism>
<feature type="transmembrane region" description="Helical" evidence="5">
    <location>
        <begin position="57"/>
        <end position="75"/>
    </location>
</feature>
<dbReference type="EMBL" id="FOAB01000007">
    <property type="protein sequence ID" value="SEL99465.1"/>
    <property type="molecule type" value="Genomic_DNA"/>
</dbReference>
<feature type="transmembrane region" description="Helical" evidence="5">
    <location>
        <begin position="188"/>
        <end position="208"/>
    </location>
</feature>
<feature type="transmembrane region" description="Helical" evidence="5">
    <location>
        <begin position="152"/>
        <end position="168"/>
    </location>
</feature>
<dbReference type="InterPro" id="IPR006694">
    <property type="entry name" value="Fatty_acid_hydroxylase"/>
</dbReference>
<dbReference type="GO" id="GO:0016020">
    <property type="term" value="C:membrane"/>
    <property type="evidence" value="ECO:0007669"/>
    <property type="project" value="UniProtKB-SubCell"/>
</dbReference>
<evidence type="ECO:0000313" key="7">
    <source>
        <dbReference type="EMBL" id="SEL99465.1"/>
    </source>
</evidence>
<dbReference type="InterPro" id="IPR050307">
    <property type="entry name" value="Sterol_Desaturase_Related"/>
</dbReference>
<protein>
    <submittedName>
        <fullName evidence="7">Fatty acid hydroxylase superfamily protein</fullName>
    </submittedName>
</protein>
<evidence type="ECO:0000256" key="3">
    <source>
        <dbReference type="ARBA" id="ARBA00022989"/>
    </source>
</evidence>
<evidence type="ECO:0000256" key="2">
    <source>
        <dbReference type="ARBA" id="ARBA00022692"/>
    </source>
</evidence>
<gene>
    <name evidence="7" type="ORF">SAMN04487910_3843</name>
</gene>
<dbReference type="AlphaFoldDB" id="A0A1H7URZ9"/>
<dbReference type="Proteomes" id="UP000198521">
    <property type="component" value="Unassembled WGS sequence"/>
</dbReference>
<evidence type="ECO:0000256" key="4">
    <source>
        <dbReference type="ARBA" id="ARBA00023136"/>
    </source>
</evidence>
<feature type="transmembrane region" description="Helical" evidence="5">
    <location>
        <begin position="112"/>
        <end position="131"/>
    </location>
</feature>
<reference evidence="7 8" key="1">
    <citation type="submission" date="2016-10" db="EMBL/GenBank/DDBJ databases">
        <authorList>
            <person name="de Groot N.N."/>
        </authorList>
    </citation>
    <scope>NUCLEOTIDE SEQUENCE [LARGE SCALE GENOMIC DNA]</scope>
    <source>
        <strain evidence="7 8">DSM 25232</strain>
    </source>
</reference>